<feature type="transmembrane region" description="Helical" evidence="1">
    <location>
        <begin position="171"/>
        <end position="192"/>
    </location>
</feature>
<feature type="transmembrane region" description="Helical" evidence="1">
    <location>
        <begin position="198"/>
        <end position="218"/>
    </location>
</feature>
<organism evidence="2 3">
    <name type="scientific">Microbacterium paludicola</name>
    <dbReference type="NCBI Taxonomy" id="300019"/>
    <lineage>
        <taxon>Bacteria</taxon>
        <taxon>Bacillati</taxon>
        <taxon>Actinomycetota</taxon>
        <taxon>Actinomycetes</taxon>
        <taxon>Micrococcales</taxon>
        <taxon>Microbacteriaceae</taxon>
        <taxon>Microbacterium</taxon>
    </lineage>
</organism>
<dbReference type="RefSeq" id="WP_309664408.1">
    <property type="nucleotide sequence ID" value="NZ_JAVIZA010000001.1"/>
</dbReference>
<feature type="transmembrane region" description="Helical" evidence="1">
    <location>
        <begin position="225"/>
        <end position="244"/>
    </location>
</feature>
<gene>
    <name evidence="2" type="ORF">QE367_000364</name>
</gene>
<evidence type="ECO:0000313" key="3">
    <source>
        <dbReference type="Proteomes" id="UP001260188"/>
    </source>
</evidence>
<sequence length="511" mass="52783">MVAHVLRLRFDVLVGALRFHRARALAALAATVVLVGAIVLALLRLQDAPYASALVVLAVGGAAVSACFALVPLVTPVRDPLDPRAFIVTGRDWRLVAASTAAASPLSLPSAAVIVVSVAVALTWIAHGVDPVAAVFGAALIVVTQLLLARVALGVAALVLAERRSRELTTLLLLGIGVVAIPVAVFLASLNWDDGVPGPLLAAVGTLAVTPIGAAWVLPLDPRPTVVIVAVLTAAALAVAWILIVRRMLTHTERPVSVRERRGLGWFTVTPGTPGGAVAARSLVYWLRDPRYLVDIAIIPVASVVAVVPLVIVGVPHEIAALIPAPLIALLLGWVVHNDLAYDGSAVWLHISSAVRGASDRVGRLVPLLLVALPLLAIAIPVGIGIHGDWGVLPVMVGVCSALLLGGLGLSSVSSVLAPYAVARHGDSPFQQPQRTGGGLAQGAVLVGALLAAAPALWWSWRFLLGEAHAQWWALGTGVGVGLVVLVAGILIGGLLFDRRGDRLMAFAETT</sequence>
<feature type="transmembrane region" description="Helical" evidence="1">
    <location>
        <begin position="51"/>
        <end position="74"/>
    </location>
</feature>
<feature type="transmembrane region" description="Helical" evidence="1">
    <location>
        <begin position="132"/>
        <end position="159"/>
    </location>
</feature>
<feature type="transmembrane region" description="Helical" evidence="1">
    <location>
        <begin position="292"/>
        <end position="313"/>
    </location>
</feature>
<dbReference type="EMBL" id="JAVIZA010000001">
    <property type="protein sequence ID" value="MDR6166160.1"/>
    <property type="molecule type" value="Genomic_DNA"/>
</dbReference>
<feature type="transmembrane region" description="Helical" evidence="1">
    <location>
        <begin position="392"/>
        <end position="418"/>
    </location>
</feature>
<keyword evidence="1" id="KW-0812">Transmembrane</keyword>
<keyword evidence="1" id="KW-0472">Membrane</keyword>
<feature type="transmembrane region" description="Helical" evidence="1">
    <location>
        <begin position="264"/>
        <end position="285"/>
    </location>
</feature>
<feature type="transmembrane region" description="Helical" evidence="1">
    <location>
        <begin position="25"/>
        <end position="45"/>
    </location>
</feature>
<feature type="transmembrane region" description="Helical" evidence="1">
    <location>
        <begin position="95"/>
        <end position="126"/>
    </location>
</feature>
<accession>A0ABU1HWZ8</accession>
<feature type="transmembrane region" description="Helical" evidence="1">
    <location>
        <begin position="319"/>
        <end position="336"/>
    </location>
</feature>
<feature type="transmembrane region" description="Helical" evidence="1">
    <location>
        <begin position="473"/>
        <end position="497"/>
    </location>
</feature>
<protein>
    <submittedName>
        <fullName evidence="2">ABC-2 type transport system permease protein</fullName>
    </submittedName>
</protein>
<keyword evidence="1" id="KW-1133">Transmembrane helix</keyword>
<name>A0ABU1HWZ8_9MICO</name>
<evidence type="ECO:0000256" key="1">
    <source>
        <dbReference type="SAM" id="Phobius"/>
    </source>
</evidence>
<keyword evidence="3" id="KW-1185">Reference proteome</keyword>
<proteinExistence type="predicted"/>
<reference evidence="2 3" key="1">
    <citation type="submission" date="2023-08" db="EMBL/GenBank/DDBJ databases">
        <title>Functional and genomic diversity of the sorghum phyllosphere microbiome.</title>
        <authorList>
            <person name="Shade A."/>
        </authorList>
    </citation>
    <scope>NUCLEOTIDE SEQUENCE [LARGE SCALE GENOMIC DNA]</scope>
    <source>
        <strain evidence="2 3">SORGH_AS_0919</strain>
    </source>
</reference>
<evidence type="ECO:0000313" key="2">
    <source>
        <dbReference type="EMBL" id="MDR6166160.1"/>
    </source>
</evidence>
<dbReference type="Proteomes" id="UP001260188">
    <property type="component" value="Unassembled WGS sequence"/>
</dbReference>
<feature type="transmembrane region" description="Helical" evidence="1">
    <location>
        <begin position="439"/>
        <end position="461"/>
    </location>
</feature>
<feature type="transmembrane region" description="Helical" evidence="1">
    <location>
        <begin position="365"/>
        <end position="386"/>
    </location>
</feature>
<comment type="caution">
    <text evidence="2">The sequence shown here is derived from an EMBL/GenBank/DDBJ whole genome shotgun (WGS) entry which is preliminary data.</text>
</comment>